<dbReference type="PANTHER" id="PTHR42960">
    <property type="entry name" value="YCF46 PROTEIN"/>
    <property type="match status" value="1"/>
</dbReference>
<dbReference type="InterPro" id="IPR003959">
    <property type="entry name" value="ATPase_AAA_core"/>
</dbReference>
<proteinExistence type="inferred from homology"/>
<protein>
    <recommendedName>
        <fullName evidence="7">Uncharacterized AAA domain-containing protein ycf46</fullName>
    </recommendedName>
</protein>
<feature type="domain" description="AAA+ ATPase" evidence="8">
    <location>
        <begin position="264"/>
        <end position="414"/>
    </location>
</feature>
<dbReference type="AlphaFoldDB" id="A0A6M3JQZ7"/>
<dbReference type="SMART" id="SM00382">
    <property type="entry name" value="AAA"/>
    <property type="match status" value="1"/>
</dbReference>
<keyword evidence="4" id="KW-0547">Nucleotide-binding</keyword>
<evidence type="ECO:0000256" key="4">
    <source>
        <dbReference type="ARBA" id="ARBA00022741"/>
    </source>
</evidence>
<sequence length="513" mass="56904">MKGKQDVINAVKAGYQFIYAQADEVDPTVKLLVESIKENNNGYEVSLWNYEFQNEKGESEMSDPEDVLKMLENIEDGFDSVKPRTVVIAKNWNWFLVDQYGEFDKAKVSWLQNRAEKFASKEYRKVLIIVSNTDYEKAIPAILKKDFVHITFDLPDEEEIEVIYNYIVRSAMENPKFINPDDAEKAKIIGSAKGLTKSGIEKAFSFSLVKDKGKFSADTVAELRAAEIASTKGLTLQKYDDKIKDLIGFEHIIEHMDDWNDDPDAKGIIILGPAGTGKSTVCRALANHYKRTIIELEFAQLMGEGLVGQAENAMANALRVVKANANPKAPIILYVDEIEKGLAGSSGAGGAGGSNDGGTTDRSNAQFLKFMGNPRPGIIVLASCNDIEKLPAAYIRADRWDCAPFAVDLPNRVEAMKILDLYKVKFNLPKNAAPKVDMKDWSGAEIKTWAKLAAKKISKGKNMNEADMMVVAVAKTAEKEISYLRKWVVGRTVPASKRLEVKEAKSKGRGIDI</sequence>
<keyword evidence="5" id="KW-0067">ATP-binding</keyword>
<dbReference type="Pfam" id="PF00004">
    <property type="entry name" value="AAA"/>
    <property type="match status" value="1"/>
</dbReference>
<dbReference type="InterPro" id="IPR003593">
    <property type="entry name" value="AAA+_ATPase"/>
</dbReference>
<evidence type="ECO:0000256" key="6">
    <source>
        <dbReference type="ARBA" id="ARBA00038088"/>
    </source>
</evidence>
<evidence type="ECO:0000256" key="2">
    <source>
        <dbReference type="ARBA" id="ARBA00022528"/>
    </source>
</evidence>
<dbReference type="PANTHER" id="PTHR42960:SF1">
    <property type="entry name" value="YCF46 PROTEIN"/>
    <property type="match status" value="1"/>
</dbReference>
<evidence type="ECO:0000259" key="8">
    <source>
        <dbReference type="SMART" id="SM00382"/>
    </source>
</evidence>
<dbReference type="SUPFAM" id="SSF52540">
    <property type="entry name" value="P-loop containing nucleoside triphosphate hydrolases"/>
    <property type="match status" value="2"/>
</dbReference>
<dbReference type="InterPro" id="IPR027417">
    <property type="entry name" value="P-loop_NTPase"/>
</dbReference>
<evidence type="ECO:0000256" key="3">
    <source>
        <dbReference type="ARBA" id="ARBA00022640"/>
    </source>
</evidence>
<dbReference type="EMBL" id="MT141857">
    <property type="protein sequence ID" value="QJA71227.1"/>
    <property type="molecule type" value="Genomic_DNA"/>
</dbReference>
<dbReference type="GO" id="GO:0009507">
    <property type="term" value="C:chloroplast"/>
    <property type="evidence" value="ECO:0007669"/>
    <property type="project" value="UniProtKB-SubCell"/>
</dbReference>
<dbReference type="GO" id="GO:0016887">
    <property type="term" value="F:ATP hydrolysis activity"/>
    <property type="evidence" value="ECO:0007669"/>
    <property type="project" value="InterPro"/>
</dbReference>
<reference evidence="9" key="1">
    <citation type="submission" date="2020-03" db="EMBL/GenBank/DDBJ databases">
        <title>The deep terrestrial virosphere.</title>
        <authorList>
            <person name="Holmfeldt K."/>
            <person name="Nilsson E."/>
            <person name="Simone D."/>
            <person name="Lopez-Fernandez M."/>
            <person name="Wu X."/>
            <person name="de Brujin I."/>
            <person name="Lundin D."/>
            <person name="Andersson A."/>
            <person name="Bertilsson S."/>
            <person name="Dopson M."/>
        </authorList>
    </citation>
    <scope>NUCLEOTIDE SEQUENCE</scope>
    <source>
        <strain evidence="9">MM415A03318</strain>
    </source>
</reference>
<evidence type="ECO:0000313" key="9">
    <source>
        <dbReference type="EMBL" id="QJA71227.1"/>
    </source>
</evidence>
<dbReference type="GO" id="GO:0005524">
    <property type="term" value="F:ATP binding"/>
    <property type="evidence" value="ECO:0007669"/>
    <property type="project" value="UniProtKB-KW"/>
</dbReference>
<evidence type="ECO:0000256" key="1">
    <source>
        <dbReference type="ARBA" id="ARBA00004229"/>
    </source>
</evidence>
<dbReference type="Gene3D" id="3.40.50.300">
    <property type="entry name" value="P-loop containing nucleotide triphosphate hydrolases"/>
    <property type="match status" value="1"/>
</dbReference>
<dbReference type="InterPro" id="IPR052381">
    <property type="entry name" value="AAA_domain_protein"/>
</dbReference>
<keyword evidence="2" id="KW-0150">Chloroplast</keyword>
<accession>A0A6M3JQZ7</accession>
<evidence type="ECO:0000256" key="5">
    <source>
        <dbReference type="ARBA" id="ARBA00022840"/>
    </source>
</evidence>
<gene>
    <name evidence="9" type="ORF">MM415A03318_0003</name>
</gene>
<name>A0A6M3JQZ7_9ZZZZ</name>
<comment type="similarity">
    <text evidence="6">Belongs to the AAA ATPase family. Highly divergent.</text>
</comment>
<evidence type="ECO:0000256" key="7">
    <source>
        <dbReference type="ARBA" id="ARBA00040480"/>
    </source>
</evidence>
<keyword evidence="3" id="KW-0934">Plastid</keyword>
<comment type="subcellular location">
    <subcellularLocation>
        <location evidence="1">Plastid</location>
        <location evidence="1">Chloroplast</location>
    </subcellularLocation>
</comment>
<organism evidence="9">
    <name type="scientific">viral metagenome</name>
    <dbReference type="NCBI Taxonomy" id="1070528"/>
    <lineage>
        <taxon>unclassified sequences</taxon>
        <taxon>metagenomes</taxon>
        <taxon>organismal metagenomes</taxon>
    </lineage>
</organism>